<dbReference type="Proteomes" id="UP000070544">
    <property type="component" value="Unassembled WGS sequence"/>
</dbReference>
<name>A0A139ARG8_GONPJ</name>
<proteinExistence type="predicted"/>
<feature type="region of interest" description="Disordered" evidence="1">
    <location>
        <begin position="83"/>
        <end position="109"/>
    </location>
</feature>
<organism evidence="2 3">
    <name type="scientific">Gonapodya prolifera (strain JEL478)</name>
    <name type="common">Monoblepharis prolifera</name>
    <dbReference type="NCBI Taxonomy" id="1344416"/>
    <lineage>
        <taxon>Eukaryota</taxon>
        <taxon>Fungi</taxon>
        <taxon>Fungi incertae sedis</taxon>
        <taxon>Chytridiomycota</taxon>
        <taxon>Chytridiomycota incertae sedis</taxon>
        <taxon>Monoblepharidomycetes</taxon>
        <taxon>Monoblepharidales</taxon>
        <taxon>Gonapodyaceae</taxon>
        <taxon>Gonapodya</taxon>
    </lineage>
</organism>
<accession>A0A139ARG8</accession>
<evidence type="ECO:0000313" key="3">
    <source>
        <dbReference type="Proteomes" id="UP000070544"/>
    </source>
</evidence>
<keyword evidence="3" id="KW-1185">Reference proteome</keyword>
<sequence length="109" mass="12908">MALNHALAWIEEQEKYDRKATGKDREYTELEQLLEQWLDAYHKEENKQASKKKGKAELVVDEELVRTLMVKLMEVYTTPKWPAVTLDSGESDGDRSNWDMPIPRRNQWK</sequence>
<reference evidence="2 3" key="1">
    <citation type="journal article" date="2015" name="Genome Biol. Evol.">
        <title>Phylogenomic analyses indicate that early fungi evolved digesting cell walls of algal ancestors of land plants.</title>
        <authorList>
            <person name="Chang Y."/>
            <person name="Wang S."/>
            <person name="Sekimoto S."/>
            <person name="Aerts A.L."/>
            <person name="Choi C."/>
            <person name="Clum A."/>
            <person name="LaButti K.M."/>
            <person name="Lindquist E.A."/>
            <person name="Yee Ngan C."/>
            <person name="Ohm R.A."/>
            <person name="Salamov A.A."/>
            <person name="Grigoriev I.V."/>
            <person name="Spatafora J.W."/>
            <person name="Berbee M.L."/>
        </authorList>
    </citation>
    <scope>NUCLEOTIDE SEQUENCE [LARGE SCALE GENOMIC DNA]</scope>
    <source>
        <strain evidence="2 3">JEL478</strain>
    </source>
</reference>
<protein>
    <submittedName>
        <fullName evidence="2">Uncharacterized protein</fullName>
    </submittedName>
</protein>
<dbReference type="EMBL" id="KQ965739">
    <property type="protein sequence ID" value="KXS19350.1"/>
    <property type="molecule type" value="Genomic_DNA"/>
</dbReference>
<gene>
    <name evidence="2" type="ORF">M427DRAFT_29262</name>
</gene>
<dbReference type="AlphaFoldDB" id="A0A139ARG8"/>
<evidence type="ECO:0000256" key="1">
    <source>
        <dbReference type="SAM" id="MobiDB-lite"/>
    </source>
</evidence>
<evidence type="ECO:0000313" key="2">
    <source>
        <dbReference type="EMBL" id="KXS19350.1"/>
    </source>
</evidence>